<feature type="domain" description="Acyltransferase 3" evidence="2">
    <location>
        <begin position="18"/>
        <end position="357"/>
    </location>
</feature>
<dbReference type="OrthoDB" id="9796461at2"/>
<evidence type="ECO:0000313" key="4">
    <source>
        <dbReference type="Proteomes" id="UP000199138"/>
    </source>
</evidence>
<feature type="transmembrane region" description="Helical" evidence="1">
    <location>
        <begin position="51"/>
        <end position="70"/>
    </location>
</feature>
<dbReference type="GO" id="GO:0016787">
    <property type="term" value="F:hydrolase activity"/>
    <property type="evidence" value="ECO:0007669"/>
    <property type="project" value="UniProtKB-KW"/>
</dbReference>
<dbReference type="Pfam" id="PF01757">
    <property type="entry name" value="Acyl_transf_3"/>
    <property type="match status" value="1"/>
</dbReference>
<feature type="transmembrane region" description="Helical" evidence="1">
    <location>
        <begin position="312"/>
        <end position="330"/>
    </location>
</feature>
<dbReference type="GO" id="GO:0016747">
    <property type="term" value="F:acyltransferase activity, transferring groups other than amino-acyl groups"/>
    <property type="evidence" value="ECO:0007669"/>
    <property type="project" value="InterPro"/>
</dbReference>
<keyword evidence="3" id="KW-0808">Transferase</keyword>
<keyword evidence="4" id="KW-1185">Reference proteome</keyword>
<evidence type="ECO:0000313" key="3">
    <source>
        <dbReference type="EMBL" id="SFU56708.1"/>
    </source>
</evidence>
<keyword evidence="1" id="KW-1133">Transmembrane helix</keyword>
<dbReference type="Proteomes" id="UP000199138">
    <property type="component" value="Unassembled WGS sequence"/>
</dbReference>
<evidence type="ECO:0000256" key="1">
    <source>
        <dbReference type="SAM" id="Phobius"/>
    </source>
</evidence>
<protein>
    <submittedName>
        <fullName evidence="3">Peptidoglycan/LPS O-acetylase OafA/YrhL, contains acyltransferase and SGNH-hydrolase domains</fullName>
    </submittedName>
</protein>
<reference evidence="3 4" key="1">
    <citation type="submission" date="2016-10" db="EMBL/GenBank/DDBJ databases">
        <authorList>
            <person name="de Groot N.N."/>
        </authorList>
    </citation>
    <scope>NUCLEOTIDE SEQUENCE [LARGE SCALE GENOMIC DNA]</scope>
    <source>
        <strain evidence="3 4">CGMCC 1.12333</strain>
    </source>
</reference>
<organism evidence="3 4">
    <name type="scientific">Pustulibacterium marinum</name>
    <dbReference type="NCBI Taxonomy" id="1224947"/>
    <lineage>
        <taxon>Bacteria</taxon>
        <taxon>Pseudomonadati</taxon>
        <taxon>Bacteroidota</taxon>
        <taxon>Flavobacteriia</taxon>
        <taxon>Flavobacteriales</taxon>
        <taxon>Flavobacteriaceae</taxon>
        <taxon>Pustulibacterium</taxon>
    </lineage>
</organism>
<evidence type="ECO:0000259" key="2">
    <source>
        <dbReference type="Pfam" id="PF01757"/>
    </source>
</evidence>
<feature type="transmembrane region" description="Helical" evidence="1">
    <location>
        <begin position="245"/>
        <end position="262"/>
    </location>
</feature>
<proteinExistence type="predicted"/>
<feature type="transmembrane region" description="Helical" evidence="1">
    <location>
        <begin position="156"/>
        <end position="174"/>
    </location>
</feature>
<feature type="transmembrane region" description="Helical" evidence="1">
    <location>
        <begin position="342"/>
        <end position="361"/>
    </location>
</feature>
<dbReference type="InterPro" id="IPR002656">
    <property type="entry name" value="Acyl_transf_3_dom"/>
</dbReference>
<keyword evidence="3" id="KW-0012">Acyltransferase</keyword>
<keyword evidence="1" id="KW-0472">Membrane</keyword>
<keyword evidence="1" id="KW-0812">Transmembrane</keyword>
<dbReference type="RefSeq" id="WP_093025222.1">
    <property type="nucleotide sequence ID" value="NZ_FPBK01000007.1"/>
</dbReference>
<feature type="transmembrane region" description="Helical" evidence="1">
    <location>
        <begin position="90"/>
        <end position="108"/>
    </location>
</feature>
<keyword evidence="3" id="KW-0378">Hydrolase</keyword>
<dbReference type="EMBL" id="FPBK01000007">
    <property type="protein sequence ID" value="SFU56708.1"/>
    <property type="molecule type" value="Genomic_DNA"/>
</dbReference>
<feature type="transmembrane region" description="Helical" evidence="1">
    <location>
        <begin position="268"/>
        <end position="291"/>
    </location>
</feature>
<feature type="transmembrane region" description="Helical" evidence="1">
    <location>
        <begin position="218"/>
        <end position="238"/>
    </location>
</feature>
<sequence length="379" mass="42979">MNSQTTIFKDTKQHFEILDGLRGVAAIIVVLFHILEIFSNGDHTKQLLNHGYLAVDFFFMLSGFVIAHAYDDRWNSMNLKSFFQRRIIRLQPMIISGMTLGALLFYFSDAANLFPIVHNTPVWKVILIMILGWFLIPVPLSMDIRGWQEMYPLNGPAWSLFFEYIANILYALVLRKLNNKVLTVLTLIAGGLLIHLAFTSSSGDIIGGWSLSVEQLHIGFARLLFPFLAGILLCRTGLKKTISGNFFVCAFLLIAVLVFPRLGGHSDLWMNSLYDIIAIVIVFPIILLLGANSTHKPTTTLKLSKFLGDLSYPLYITHFPIVYVFYAWVINHNITLENAWPTAIAVLLISIITAYVALQYFDIPIRKWLTKKILHSKTK</sequence>
<dbReference type="PANTHER" id="PTHR23028:SF134">
    <property type="entry name" value="PUTATIVE (AFU_ORTHOLOGUE AFUA_4G08520)-RELATED"/>
    <property type="match status" value="1"/>
</dbReference>
<name>A0A1I7H7M4_9FLAO</name>
<gene>
    <name evidence="3" type="ORF">SAMN05216480_107170</name>
</gene>
<feature type="transmembrane region" description="Helical" evidence="1">
    <location>
        <begin position="20"/>
        <end position="39"/>
    </location>
</feature>
<accession>A0A1I7H7M4</accession>
<dbReference type="PANTHER" id="PTHR23028">
    <property type="entry name" value="ACETYLTRANSFERASE"/>
    <property type="match status" value="1"/>
</dbReference>
<dbReference type="STRING" id="1224947.SAMN05216480_107170"/>
<feature type="transmembrane region" description="Helical" evidence="1">
    <location>
        <begin position="181"/>
        <end position="198"/>
    </location>
</feature>
<dbReference type="AlphaFoldDB" id="A0A1I7H7M4"/>
<feature type="transmembrane region" description="Helical" evidence="1">
    <location>
        <begin position="120"/>
        <end position="136"/>
    </location>
</feature>
<dbReference type="InterPro" id="IPR050879">
    <property type="entry name" value="Acyltransferase_3"/>
</dbReference>